<feature type="compositionally biased region" description="Low complexity" evidence="1">
    <location>
        <begin position="500"/>
        <end position="516"/>
    </location>
</feature>
<evidence type="ECO:0000313" key="2">
    <source>
        <dbReference type="EMBL" id="KMZ78047.1"/>
    </source>
</evidence>
<feature type="compositionally biased region" description="Basic and acidic residues" evidence="1">
    <location>
        <begin position="534"/>
        <end position="549"/>
    </location>
</feature>
<feature type="region of interest" description="Disordered" evidence="1">
    <location>
        <begin position="472"/>
        <end position="519"/>
    </location>
</feature>
<feature type="region of interest" description="Disordered" evidence="1">
    <location>
        <begin position="422"/>
        <end position="452"/>
    </location>
</feature>
<proteinExistence type="predicted"/>
<name>A0A0J9S7S7_PLAVI</name>
<dbReference type="Proteomes" id="UP000053562">
    <property type="component" value="Unassembled WGS sequence"/>
</dbReference>
<dbReference type="EMBL" id="KQ234376">
    <property type="protein sequence ID" value="KMZ78047.1"/>
    <property type="molecule type" value="Genomic_DNA"/>
</dbReference>
<reference evidence="2 3" key="1">
    <citation type="submission" date="2011-08" db="EMBL/GenBank/DDBJ databases">
        <title>The Genome Sequence of Plasmodium vivax India VII.</title>
        <authorList>
            <consortium name="The Broad Institute Genome Sequencing Platform"/>
            <consortium name="The Broad Institute Genome Sequencing Center for Infectious Disease"/>
            <person name="Neafsey D."/>
            <person name="Carlton J."/>
            <person name="Barnwell J."/>
            <person name="Collins W."/>
            <person name="Escalante A."/>
            <person name="Mullikin J."/>
            <person name="Saul A."/>
            <person name="Guigo R."/>
            <person name="Camara F."/>
            <person name="Young S.K."/>
            <person name="Zeng Q."/>
            <person name="Gargeya S."/>
            <person name="Fitzgerald M."/>
            <person name="Haas B."/>
            <person name="Abouelleil A."/>
            <person name="Alvarado L."/>
            <person name="Arachchi H.M."/>
            <person name="Berlin A."/>
            <person name="Brown A."/>
            <person name="Chapman S.B."/>
            <person name="Chen Z."/>
            <person name="Dunbar C."/>
            <person name="Freedman E."/>
            <person name="Gearin G."/>
            <person name="Gellesch M."/>
            <person name="Goldberg J."/>
            <person name="Griggs A."/>
            <person name="Gujja S."/>
            <person name="Heiman D."/>
            <person name="Howarth C."/>
            <person name="Larson L."/>
            <person name="Lui A."/>
            <person name="MacDonald P.J.P."/>
            <person name="Montmayeur A."/>
            <person name="Murphy C."/>
            <person name="Neiman D."/>
            <person name="Pearson M."/>
            <person name="Priest M."/>
            <person name="Roberts A."/>
            <person name="Saif S."/>
            <person name="Shea T."/>
            <person name="Shenoy N."/>
            <person name="Sisk P."/>
            <person name="Stolte C."/>
            <person name="Sykes S."/>
            <person name="Wortman J."/>
            <person name="Nusbaum C."/>
            <person name="Birren B."/>
        </authorList>
    </citation>
    <scope>NUCLEOTIDE SEQUENCE [LARGE SCALE GENOMIC DNA]</scope>
    <source>
        <strain evidence="2 3">India VII</strain>
    </source>
</reference>
<feature type="compositionally biased region" description="Polar residues" evidence="1">
    <location>
        <begin position="479"/>
        <end position="489"/>
    </location>
</feature>
<protein>
    <submittedName>
        <fullName evidence="2">Uncharacterized protein</fullName>
    </submittedName>
</protein>
<evidence type="ECO:0000256" key="1">
    <source>
        <dbReference type="SAM" id="MobiDB-lite"/>
    </source>
</evidence>
<dbReference type="AlphaFoldDB" id="A0A0J9S7S7"/>
<organism evidence="2 3">
    <name type="scientific">Plasmodium vivax India VII</name>
    <dbReference type="NCBI Taxonomy" id="1077284"/>
    <lineage>
        <taxon>Eukaryota</taxon>
        <taxon>Sar</taxon>
        <taxon>Alveolata</taxon>
        <taxon>Apicomplexa</taxon>
        <taxon>Aconoidasida</taxon>
        <taxon>Haemosporida</taxon>
        <taxon>Plasmodiidae</taxon>
        <taxon>Plasmodium</taxon>
        <taxon>Plasmodium (Plasmodium)</taxon>
    </lineage>
</organism>
<sequence length="746" mass="85764">MFVLKIGFPKLEMGRSSRKGTFFFNTASESNVKFGRKSGDTNEKCGNEPHFEGKIPPNFENLNLQNLNNREVIYYLGYCSKNKLLKLDLLNSTMKELHSLVLNSVNCISTDFHQNKKNILNPKCYQEGVKNVPKKPFFDIHDLVKVYLNICYINSYFFLKTKREKHGDSGCVVFLQSCGLKDGTTNGYQSIKKEAPLNEKKNVKKCQGSARNGNDDVENFPPKDNKFIYTNTENRNVEASTQFVCNEHVKNIFHVLSIFFLQNVNILNDHYLCRIFYGYNKSKFVNERYLNNLSFEIIKRIKKIRTYHLYLILMNSHYLTYVDKTFVKILLIHIVNKLSQLPCEAMCQVLPVVPLFIHSEKLTYKINVIYAKKIASFNQVSHAVSLFKKMVQWKMISQKNIFLSFSHLNRFMKVRKGPFKADVQRGTSLHRGKAKEGGITPEPPSQTPQDEQMINNVVTKFDPFDGRVTRYDDIKFPVGNTSRGGSNPSEDYPNGGGPPQKGSGSAASAGGFSPPAEETFSFEQELMRCSATAPREKNPGVKFGRESFGRKSSGSENPREDAARTHEGDNLLFNLKLIEMHLRHDFKNIYCLLPSDYKNFLQKIRTLPCSVKKNMQGEKEIYILKKYMKMLNYEFITFCHGPYVLHICDPFYKIYLEWENGWKLYPLYQQNAERNFRESKISHLRKEGFSEILICHDAFANCPSEEEKMNYLSSVLQHTKFSKCSPTICGAAAVAPPPVVSQEIYL</sequence>
<gene>
    <name evidence="2" type="ORF">PVIIG_00734</name>
</gene>
<evidence type="ECO:0000313" key="3">
    <source>
        <dbReference type="Proteomes" id="UP000053562"/>
    </source>
</evidence>
<feature type="region of interest" description="Disordered" evidence="1">
    <location>
        <begin position="531"/>
        <end position="564"/>
    </location>
</feature>
<dbReference type="OrthoDB" id="361667at2759"/>
<accession>A0A0J9S7S7</accession>